<feature type="region of interest" description="Disordered" evidence="1">
    <location>
        <begin position="46"/>
        <end position="67"/>
    </location>
</feature>
<sequence length="67" mass="7263">MGTQGRPRAANNVEQAGLVESRLEGVASPLDGELAQEKIEAIAQAQAEGTMRRWARRTSSPWSRTSP</sequence>
<organism evidence="2 3">
    <name type="scientific">Actinoplanes auranticolor</name>
    <dbReference type="NCBI Taxonomy" id="47988"/>
    <lineage>
        <taxon>Bacteria</taxon>
        <taxon>Bacillati</taxon>
        <taxon>Actinomycetota</taxon>
        <taxon>Actinomycetes</taxon>
        <taxon>Micromonosporales</taxon>
        <taxon>Micromonosporaceae</taxon>
        <taxon>Actinoplanes</taxon>
    </lineage>
</organism>
<feature type="compositionally biased region" description="Low complexity" evidence="1">
    <location>
        <begin position="57"/>
        <end position="67"/>
    </location>
</feature>
<dbReference type="AlphaFoldDB" id="A0A919SG65"/>
<proteinExistence type="predicted"/>
<accession>A0A919SG65</accession>
<evidence type="ECO:0000256" key="1">
    <source>
        <dbReference type="SAM" id="MobiDB-lite"/>
    </source>
</evidence>
<evidence type="ECO:0000313" key="3">
    <source>
        <dbReference type="Proteomes" id="UP000681340"/>
    </source>
</evidence>
<gene>
    <name evidence="2" type="ORF">Aau02nite_45090</name>
</gene>
<dbReference type="Proteomes" id="UP000681340">
    <property type="component" value="Unassembled WGS sequence"/>
</dbReference>
<keyword evidence="3" id="KW-1185">Reference proteome</keyword>
<dbReference type="EMBL" id="BOQL01000036">
    <property type="protein sequence ID" value="GIM71255.1"/>
    <property type="molecule type" value="Genomic_DNA"/>
</dbReference>
<reference evidence="2" key="1">
    <citation type="submission" date="2021-03" db="EMBL/GenBank/DDBJ databases">
        <title>Whole genome shotgun sequence of Actinoplanes auranticolor NBRC 12245.</title>
        <authorList>
            <person name="Komaki H."/>
            <person name="Tamura T."/>
        </authorList>
    </citation>
    <scope>NUCLEOTIDE SEQUENCE</scope>
    <source>
        <strain evidence="2">NBRC 12245</strain>
    </source>
</reference>
<evidence type="ECO:0000313" key="2">
    <source>
        <dbReference type="EMBL" id="GIM71255.1"/>
    </source>
</evidence>
<comment type="caution">
    <text evidence="2">The sequence shown here is derived from an EMBL/GenBank/DDBJ whole genome shotgun (WGS) entry which is preliminary data.</text>
</comment>
<name>A0A919SG65_9ACTN</name>
<protein>
    <submittedName>
        <fullName evidence="2">Uncharacterized protein</fullName>
    </submittedName>
</protein>